<gene>
    <name evidence="1" type="ORF">PHSY_004003</name>
</gene>
<evidence type="ECO:0000313" key="1">
    <source>
        <dbReference type="EMBL" id="GAC96423.1"/>
    </source>
</evidence>
<organism evidence="1 2">
    <name type="scientific">Pseudozyma hubeiensis (strain SY62)</name>
    <name type="common">Yeast</name>
    <dbReference type="NCBI Taxonomy" id="1305764"/>
    <lineage>
        <taxon>Eukaryota</taxon>
        <taxon>Fungi</taxon>
        <taxon>Dikarya</taxon>
        <taxon>Basidiomycota</taxon>
        <taxon>Ustilaginomycotina</taxon>
        <taxon>Ustilaginomycetes</taxon>
        <taxon>Ustilaginales</taxon>
        <taxon>Ustilaginaceae</taxon>
        <taxon>Pseudozyma</taxon>
    </lineage>
</organism>
<dbReference type="HOGENOM" id="CLU_2373701_0_0_1"/>
<dbReference type="EMBL" id="DF238801">
    <property type="protein sequence ID" value="GAC96423.1"/>
    <property type="molecule type" value="Genomic_DNA"/>
</dbReference>
<keyword evidence="2" id="KW-1185">Reference proteome</keyword>
<accession>R9P4R3</accession>
<sequence>MLPRSTVQVSQLDEQANHESELLCEALLQSGMLPDPVSTPVLSFRRQIETANVCRTTCIDCRKLPKSSSDTASWLGLTSYQRIAVAVQCSNELHE</sequence>
<dbReference type="AlphaFoldDB" id="R9P4R3"/>
<proteinExistence type="predicted"/>
<dbReference type="RefSeq" id="XP_012190010.1">
    <property type="nucleotide sequence ID" value="XM_012334620.1"/>
</dbReference>
<dbReference type="GeneID" id="24109289"/>
<name>R9P4R3_PSEHS</name>
<evidence type="ECO:0000313" key="2">
    <source>
        <dbReference type="Proteomes" id="UP000014071"/>
    </source>
</evidence>
<dbReference type="Proteomes" id="UP000014071">
    <property type="component" value="Unassembled WGS sequence"/>
</dbReference>
<reference evidence="2" key="1">
    <citation type="journal article" date="2013" name="Genome Announc.">
        <title>Draft genome sequence of the basidiomycetous yeast-like fungus Pseudozyma hubeiensis SY62, which produces an abundant amount of the biosurfactant mannosylerythritol lipids.</title>
        <authorList>
            <person name="Konishi M."/>
            <person name="Hatada Y."/>
            <person name="Horiuchi J."/>
        </authorList>
    </citation>
    <scope>NUCLEOTIDE SEQUENCE [LARGE SCALE GENOMIC DNA]</scope>
    <source>
        <strain evidence="2">SY62</strain>
    </source>
</reference>
<protein>
    <submittedName>
        <fullName evidence="1">Uncharacterized protein</fullName>
    </submittedName>
</protein>